<protein>
    <submittedName>
        <fullName evidence="1">Uncharacterized protein</fullName>
    </submittedName>
</protein>
<organism evidence="1 2">
    <name type="scientific">Canavalia gladiata</name>
    <name type="common">Sword bean</name>
    <name type="synonym">Dolichos gladiatus</name>
    <dbReference type="NCBI Taxonomy" id="3824"/>
    <lineage>
        <taxon>Eukaryota</taxon>
        <taxon>Viridiplantae</taxon>
        <taxon>Streptophyta</taxon>
        <taxon>Embryophyta</taxon>
        <taxon>Tracheophyta</taxon>
        <taxon>Spermatophyta</taxon>
        <taxon>Magnoliopsida</taxon>
        <taxon>eudicotyledons</taxon>
        <taxon>Gunneridae</taxon>
        <taxon>Pentapetalae</taxon>
        <taxon>rosids</taxon>
        <taxon>fabids</taxon>
        <taxon>Fabales</taxon>
        <taxon>Fabaceae</taxon>
        <taxon>Papilionoideae</taxon>
        <taxon>50 kb inversion clade</taxon>
        <taxon>NPAAA clade</taxon>
        <taxon>indigoferoid/millettioid clade</taxon>
        <taxon>Phaseoleae</taxon>
        <taxon>Canavalia</taxon>
    </lineage>
</organism>
<dbReference type="AlphaFoldDB" id="A0AAN9LJX1"/>
<comment type="caution">
    <text evidence="1">The sequence shown here is derived from an EMBL/GenBank/DDBJ whole genome shotgun (WGS) entry which is preliminary data.</text>
</comment>
<accession>A0AAN9LJX1</accession>
<keyword evidence="2" id="KW-1185">Reference proteome</keyword>
<reference evidence="1 2" key="1">
    <citation type="submission" date="2024-01" db="EMBL/GenBank/DDBJ databases">
        <title>The genomes of 5 underutilized Papilionoideae crops provide insights into root nodulation and disease resistanc.</title>
        <authorList>
            <person name="Jiang F."/>
        </authorList>
    </citation>
    <scope>NUCLEOTIDE SEQUENCE [LARGE SCALE GENOMIC DNA]</scope>
    <source>
        <strain evidence="1">LVBAO_FW01</strain>
        <tissue evidence="1">Leaves</tissue>
    </source>
</reference>
<proteinExistence type="predicted"/>
<gene>
    <name evidence="1" type="ORF">VNO77_17977</name>
</gene>
<dbReference type="Proteomes" id="UP001367508">
    <property type="component" value="Unassembled WGS sequence"/>
</dbReference>
<evidence type="ECO:0000313" key="2">
    <source>
        <dbReference type="Proteomes" id="UP001367508"/>
    </source>
</evidence>
<evidence type="ECO:0000313" key="1">
    <source>
        <dbReference type="EMBL" id="KAK7337405.1"/>
    </source>
</evidence>
<name>A0AAN9LJX1_CANGL</name>
<dbReference type="EMBL" id="JAYMYQ010000004">
    <property type="protein sequence ID" value="KAK7337405.1"/>
    <property type="molecule type" value="Genomic_DNA"/>
</dbReference>
<sequence length="76" mass="8738">MYVEIMRFIEGLFIRWVSDHTSKSTLHYRIESVLLLFKDTTSSILTIVTSLSTTKVPTSSPGYSNLISFYMIIQKT</sequence>